<feature type="repeat" description="ANK" evidence="3">
    <location>
        <begin position="162"/>
        <end position="185"/>
    </location>
</feature>
<dbReference type="Proteomes" id="UP001148614">
    <property type="component" value="Unassembled WGS sequence"/>
</dbReference>
<evidence type="ECO:0000256" key="2">
    <source>
        <dbReference type="ARBA" id="ARBA00023043"/>
    </source>
</evidence>
<dbReference type="Pfam" id="PF13637">
    <property type="entry name" value="Ank_4"/>
    <property type="match status" value="1"/>
</dbReference>
<dbReference type="EMBL" id="JANPWZ010000592">
    <property type="protein sequence ID" value="KAJ3574710.1"/>
    <property type="molecule type" value="Genomic_DNA"/>
</dbReference>
<evidence type="ECO:0000313" key="4">
    <source>
        <dbReference type="EMBL" id="KAJ3574710.1"/>
    </source>
</evidence>
<evidence type="ECO:0000313" key="5">
    <source>
        <dbReference type="Proteomes" id="UP001148614"/>
    </source>
</evidence>
<proteinExistence type="predicted"/>
<evidence type="ECO:0000256" key="3">
    <source>
        <dbReference type="PROSITE-ProRule" id="PRU00023"/>
    </source>
</evidence>
<gene>
    <name evidence="4" type="ORF">NPX13_g4274</name>
</gene>
<dbReference type="AlphaFoldDB" id="A0A9W8TNH9"/>
<dbReference type="SUPFAM" id="SSF48403">
    <property type="entry name" value="Ankyrin repeat"/>
    <property type="match status" value="1"/>
</dbReference>
<feature type="repeat" description="ANK" evidence="3">
    <location>
        <begin position="129"/>
        <end position="161"/>
    </location>
</feature>
<feature type="repeat" description="ANK" evidence="3">
    <location>
        <begin position="199"/>
        <end position="231"/>
    </location>
</feature>
<feature type="repeat" description="ANK" evidence="3">
    <location>
        <begin position="96"/>
        <end position="128"/>
    </location>
</feature>
<keyword evidence="1" id="KW-0677">Repeat</keyword>
<organism evidence="4 5">
    <name type="scientific">Xylaria arbuscula</name>
    <dbReference type="NCBI Taxonomy" id="114810"/>
    <lineage>
        <taxon>Eukaryota</taxon>
        <taxon>Fungi</taxon>
        <taxon>Dikarya</taxon>
        <taxon>Ascomycota</taxon>
        <taxon>Pezizomycotina</taxon>
        <taxon>Sordariomycetes</taxon>
        <taxon>Xylariomycetidae</taxon>
        <taxon>Xylariales</taxon>
        <taxon>Xylariaceae</taxon>
        <taxon>Xylaria</taxon>
    </lineage>
</organism>
<dbReference type="Gene3D" id="1.25.40.20">
    <property type="entry name" value="Ankyrin repeat-containing domain"/>
    <property type="match status" value="1"/>
</dbReference>
<protein>
    <submittedName>
        <fullName evidence="4">Uncharacterized protein</fullName>
    </submittedName>
</protein>
<dbReference type="GO" id="GO:0005737">
    <property type="term" value="C:cytoplasm"/>
    <property type="evidence" value="ECO:0007669"/>
    <property type="project" value="TreeGrafter"/>
</dbReference>
<dbReference type="PROSITE" id="PS50088">
    <property type="entry name" value="ANK_REPEAT"/>
    <property type="match status" value="4"/>
</dbReference>
<comment type="caution">
    <text evidence="4">The sequence shown here is derived from an EMBL/GenBank/DDBJ whole genome shotgun (WGS) entry which is preliminary data.</text>
</comment>
<dbReference type="InterPro" id="IPR002110">
    <property type="entry name" value="Ankyrin_rpt"/>
</dbReference>
<dbReference type="Pfam" id="PF12796">
    <property type="entry name" value="Ank_2"/>
    <property type="match status" value="1"/>
</dbReference>
<dbReference type="PANTHER" id="PTHR24198">
    <property type="entry name" value="ANKYRIN REPEAT AND PROTEIN KINASE DOMAIN-CONTAINING PROTEIN"/>
    <property type="match status" value="1"/>
</dbReference>
<reference evidence="4" key="1">
    <citation type="submission" date="2022-07" db="EMBL/GenBank/DDBJ databases">
        <title>Genome Sequence of Xylaria arbuscula.</title>
        <authorList>
            <person name="Buettner E."/>
        </authorList>
    </citation>
    <scope>NUCLEOTIDE SEQUENCE</scope>
    <source>
        <strain evidence="4">VT107</strain>
    </source>
</reference>
<name>A0A9W8TNH9_9PEZI</name>
<dbReference type="InterPro" id="IPR036770">
    <property type="entry name" value="Ankyrin_rpt-contain_sf"/>
</dbReference>
<dbReference type="PROSITE" id="PS50297">
    <property type="entry name" value="ANK_REP_REGION"/>
    <property type="match status" value="4"/>
</dbReference>
<accession>A0A9W8TNH9</accession>
<dbReference type="VEuPathDB" id="FungiDB:F4678DRAFT_65817"/>
<keyword evidence="2 3" id="KW-0040">ANK repeat</keyword>
<dbReference type="PANTHER" id="PTHR24198:SF165">
    <property type="entry name" value="ANKYRIN REPEAT-CONTAINING PROTEIN-RELATED"/>
    <property type="match status" value="1"/>
</dbReference>
<dbReference type="SMART" id="SM00248">
    <property type="entry name" value="ANK"/>
    <property type="match status" value="4"/>
</dbReference>
<keyword evidence="5" id="KW-1185">Reference proteome</keyword>
<sequence>MLPICASVEDLAEDIHVTITVASQQLHSPSSSRGAVQTEPLGRMTDEGIQQVSENCSTADTPMSYSNDHNHTNTTYTANRAGSNAFIYAKDSREPGALTPVHIAAIRGHVGTMRLLLQRQPNCNERDSDGITPLFYACMGRHERIIDLLLEHGVPIDDKDEKGRTLLHMAVLNGDEAMLKTLLERLSNDHAPIDSYDSDGRTALHIAVEMGFEAGVHELLEHGADFNCKTR</sequence>
<evidence type="ECO:0000256" key="1">
    <source>
        <dbReference type="ARBA" id="ARBA00022737"/>
    </source>
</evidence>